<dbReference type="Pfam" id="PF01715">
    <property type="entry name" value="IPPT"/>
    <property type="match status" value="1"/>
</dbReference>
<dbReference type="SUPFAM" id="SSF52540">
    <property type="entry name" value="P-loop containing nucleoside triphosphate hydrolases"/>
    <property type="match status" value="1"/>
</dbReference>
<dbReference type="GO" id="GO:0005524">
    <property type="term" value="F:ATP binding"/>
    <property type="evidence" value="ECO:0007669"/>
    <property type="project" value="UniProtKB-UniRule"/>
</dbReference>
<feature type="binding site" evidence="10">
    <location>
        <begin position="12"/>
        <end position="17"/>
    </location>
    <ligand>
        <name>substrate</name>
    </ligand>
</feature>
<dbReference type="Proteomes" id="UP000251800">
    <property type="component" value="Unassembled WGS sequence"/>
</dbReference>
<reference evidence="14 15" key="1">
    <citation type="submission" date="2018-05" db="EMBL/GenBank/DDBJ databases">
        <title>Abyssibacter profundi OUC007T gen. nov., sp. nov, a marine bacterium isolated from seawater of the Mariana Trench.</title>
        <authorList>
            <person name="Zhou S."/>
        </authorList>
    </citation>
    <scope>NUCLEOTIDE SEQUENCE [LARGE SCALE GENOMIC DNA]</scope>
    <source>
        <strain evidence="14 15">OUC007</strain>
    </source>
</reference>
<dbReference type="OrthoDB" id="9776390at2"/>
<dbReference type="GO" id="GO:0006400">
    <property type="term" value="P:tRNA modification"/>
    <property type="evidence" value="ECO:0007669"/>
    <property type="project" value="TreeGrafter"/>
</dbReference>
<organism evidence="14 15">
    <name type="scientific">Abyssibacter profundi</name>
    <dbReference type="NCBI Taxonomy" id="2182787"/>
    <lineage>
        <taxon>Bacteria</taxon>
        <taxon>Pseudomonadati</taxon>
        <taxon>Pseudomonadota</taxon>
        <taxon>Gammaproteobacteria</taxon>
        <taxon>Chromatiales</taxon>
        <taxon>Oceanococcaceae</taxon>
        <taxon>Abyssibacter</taxon>
    </lineage>
</organism>
<comment type="similarity">
    <text evidence="3 10 13">Belongs to the IPP transferase family.</text>
</comment>
<feature type="binding site" evidence="10">
    <location>
        <begin position="10"/>
        <end position="17"/>
    </location>
    <ligand>
        <name>ATP</name>
        <dbReference type="ChEBI" id="CHEBI:30616"/>
    </ligand>
</feature>
<dbReference type="NCBIfam" id="TIGR00174">
    <property type="entry name" value="miaA"/>
    <property type="match status" value="1"/>
</dbReference>
<comment type="caution">
    <text evidence="10">Lacks conserved residue(s) required for the propagation of feature annotation.</text>
</comment>
<keyword evidence="4 10" id="KW-0808">Transferase</keyword>
<dbReference type="InterPro" id="IPR018022">
    <property type="entry name" value="IPT"/>
</dbReference>
<gene>
    <name evidence="10" type="primary">miaA</name>
    <name evidence="14" type="ORF">DEH80_04280</name>
</gene>
<evidence type="ECO:0000256" key="5">
    <source>
        <dbReference type="ARBA" id="ARBA00022694"/>
    </source>
</evidence>
<evidence type="ECO:0000256" key="7">
    <source>
        <dbReference type="ARBA" id="ARBA00022840"/>
    </source>
</evidence>
<keyword evidence="7 10" id="KW-0067">ATP-binding</keyword>
<dbReference type="PANTHER" id="PTHR11088">
    <property type="entry name" value="TRNA DIMETHYLALLYLTRANSFERASE"/>
    <property type="match status" value="1"/>
</dbReference>
<evidence type="ECO:0000256" key="12">
    <source>
        <dbReference type="RuleBase" id="RU003784"/>
    </source>
</evidence>
<evidence type="ECO:0000256" key="1">
    <source>
        <dbReference type="ARBA" id="ARBA00001946"/>
    </source>
</evidence>
<dbReference type="EC" id="2.5.1.75" evidence="10"/>
<evidence type="ECO:0000313" key="15">
    <source>
        <dbReference type="Proteomes" id="UP000251800"/>
    </source>
</evidence>
<evidence type="ECO:0000313" key="14">
    <source>
        <dbReference type="EMBL" id="PWN57151.1"/>
    </source>
</evidence>
<feature type="site" description="Interaction with substrate tRNA" evidence="10">
    <location>
        <position position="101"/>
    </location>
</feature>
<evidence type="ECO:0000256" key="8">
    <source>
        <dbReference type="ARBA" id="ARBA00022842"/>
    </source>
</evidence>
<keyword evidence="5 10" id="KW-0819">tRNA processing</keyword>
<evidence type="ECO:0000256" key="2">
    <source>
        <dbReference type="ARBA" id="ARBA00003213"/>
    </source>
</evidence>
<feature type="region of interest" description="Interaction with substrate tRNA" evidence="10">
    <location>
        <begin position="159"/>
        <end position="163"/>
    </location>
</feature>
<dbReference type="PANTHER" id="PTHR11088:SF60">
    <property type="entry name" value="TRNA DIMETHYLALLYLTRANSFERASE"/>
    <property type="match status" value="1"/>
</dbReference>
<feature type="region of interest" description="Interaction with substrate tRNA" evidence="10">
    <location>
        <begin position="35"/>
        <end position="38"/>
    </location>
</feature>
<dbReference type="Gene3D" id="3.40.50.300">
    <property type="entry name" value="P-loop containing nucleotide triphosphate hydrolases"/>
    <property type="match status" value="1"/>
</dbReference>
<comment type="caution">
    <text evidence="14">The sequence shown here is derived from an EMBL/GenBank/DDBJ whole genome shotgun (WGS) entry which is preliminary data.</text>
</comment>
<name>A0A363UNY2_9GAMM</name>
<comment type="subunit">
    <text evidence="10">Monomer.</text>
</comment>
<comment type="catalytic activity">
    <reaction evidence="9 10 11">
        <text>adenosine(37) in tRNA + dimethylallyl diphosphate = N(6)-dimethylallyladenosine(37) in tRNA + diphosphate</text>
        <dbReference type="Rhea" id="RHEA:26482"/>
        <dbReference type="Rhea" id="RHEA-COMP:10162"/>
        <dbReference type="Rhea" id="RHEA-COMP:10375"/>
        <dbReference type="ChEBI" id="CHEBI:33019"/>
        <dbReference type="ChEBI" id="CHEBI:57623"/>
        <dbReference type="ChEBI" id="CHEBI:74411"/>
        <dbReference type="ChEBI" id="CHEBI:74415"/>
        <dbReference type="EC" id="2.5.1.75"/>
    </reaction>
</comment>
<dbReference type="EMBL" id="QEQK01000003">
    <property type="protein sequence ID" value="PWN57151.1"/>
    <property type="molecule type" value="Genomic_DNA"/>
</dbReference>
<comment type="cofactor">
    <cofactor evidence="1 10">
        <name>Mg(2+)</name>
        <dbReference type="ChEBI" id="CHEBI:18420"/>
    </cofactor>
</comment>
<keyword evidence="8 10" id="KW-0460">Magnesium</keyword>
<evidence type="ECO:0000256" key="13">
    <source>
        <dbReference type="RuleBase" id="RU003785"/>
    </source>
</evidence>
<keyword evidence="15" id="KW-1185">Reference proteome</keyword>
<evidence type="ECO:0000256" key="11">
    <source>
        <dbReference type="RuleBase" id="RU003783"/>
    </source>
</evidence>
<dbReference type="Gene3D" id="1.10.20.140">
    <property type="match status" value="1"/>
</dbReference>
<dbReference type="FunFam" id="1.10.20.140:FF:000001">
    <property type="entry name" value="tRNA dimethylallyltransferase"/>
    <property type="match status" value="1"/>
</dbReference>
<evidence type="ECO:0000256" key="6">
    <source>
        <dbReference type="ARBA" id="ARBA00022741"/>
    </source>
</evidence>
<dbReference type="AlphaFoldDB" id="A0A363UNY2"/>
<comment type="function">
    <text evidence="2 10 12">Catalyzes the transfer of a dimethylallyl group onto the adenine at position 37 in tRNAs that read codons beginning with uridine, leading to the formation of N6-(dimethylallyl)adenosine (i(6)A).</text>
</comment>
<evidence type="ECO:0000256" key="10">
    <source>
        <dbReference type="HAMAP-Rule" id="MF_00185"/>
    </source>
</evidence>
<feature type="site" description="Interaction with substrate tRNA" evidence="10">
    <location>
        <position position="123"/>
    </location>
</feature>
<dbReference type="GO" id="GO:0052381">
    <property type="term" value="F:tRNA dimethylallyltransferase activity"/>
    <property type="evidence" value="ECO:0007669"/>
    <property type="project" value="UniProtKB-UniRule"/>
</dbReference>
<dbReference type="InterPro" id="IPR027417">
    <property type="entry name" value="P-loop_NTPase"/>
</dbReference>
<dbReference type="HAMAP" id="MF_00185">
    <property type="entry name" value="IPP_trans"/>
    <property type="match status" value="1"/>
</dbReference>
<sequence length="317" mass="34669">MKPPVVCLMGATATGKTDIGLALADRFPVSLISVDSALVYRGMDIGTAKPDTATLKAYPHALIDCCEPEEAYSAARFVEDARRLVSAAHEQGRLPVLVGGTHLYYRALLRGLSELPSADPATRAEISARAEQQGWPALHQALAEHDPETAARLHPNDAQRIQRALEIIALTGRPPSAHYAKSAQQAAGTGWSVLCMAVADDDRAALHARIDRRFDAMMAAGFLDEVRDLRRRPGLHPELPSMRSVGYRQLWSHLAGERSLDEAVEAGKAATRQLARRQWTWLRKEPDLVWLTADQAPVQQAIGHVEQHLRGRGGNSL</sequence>
<proteinExistence type="inferred from homology"/>
<evidence type="ECO:0000256" key="3">
    <source>
        <dbReference type="ARBA" id="ARBA00005842"/>
    </source>
</evidence>
<protein>
    <recommendedName>
        <fullName evidence="10">tRNA dimethylallyltransferase</fullName>
        <ecNumber evidence="10">2.5.1.75</ecNumber>
    </recommendedName>
    <alternativeName>
        <fullName evidence="10">Dimethylallyl diphosphate:tRNA dimethylallyltransferase</fullName>
        <shortName evidence="10">DMAPP:tRNA dimethylallyltransferase</shortName>
        <shortName evidence="10">DMATase</shortName>
    </alternativeName>
    <alternativeName>
        <fullName evidence="10">Isopentenyl-diphosphate:tRNA isopentenyltransferase</fullName>
        <shortName evidence="10">IPP transferase</shortName>
        <shortName evidence="10">IPPT</shortName>
        <shortName evidence="10">IPTase</shortName>
    </alternativeName>
</protein>
<dbReference type="RefSeq" id="WP_109719231.1">
    <property type="nucleotide sequence ID" value="NZ_QEQK01000003.1"/>
</dbReference>
<accession>A0A363UNY2</accession>
<dbReference type="InterPro" id="IPR039657">
    <property type="entry name" value="Dimethylallyltransferase"/>
</dbReference>
<evidence type="ECO:0000256" key="4">
    <source>
        <dbReference type="ARBA" id="ARBA00022679"/>
    </source>
</evidence>
<keyword evidence="6 10" id="KW-0547">Nucleotide-binding</keyword>
<evidence type="ECO:0000256" key="9">
    <source>
        <dbReference type="ARBA" id="ARBA00049563"/>
    </source>
</evidence>